<organism evidence="4 5">
    <name type="scientific">Dreissena polymorpha</name>
    <name type="common">Zebra mussel</name>
    <name type="synonym">Mytilus polymorpha</name>
    <dbReference type="NCBI Taxonomy" id="45954"/>
    <lineage>
        <taxon>Eukaryota</taxon>
        <taxon>Metazoa</taxon>
        <taxon>Spiralia</taxon>
        <taxon>Lophotrochozoa</taxon>
        <taxon>Mollusca</taxon>
        <taxon>Bivalvia</taxon>
        <taxon>Autobranchia</taxon>
        <taxon>Heteroconchia</taxon>
        <taxon>Euheterodonta</taxon>
        <taxon>Imparidentia</taxon>
        <taxon>Neoheterodontei</taxon>
        <taxon>Myida</taxon>
        <taxon>Dreissenoidea</taxon>
        <taxon>Dreissenidae</taxon>
        <taxon>Dreissena</taxon>
    </lineage>
</organism>
<evidence type="ECO:0000313" key="5">
    <source>
        <dbReference type="Proteomes" id="UP000828390"/>
    </source>
</evidence>
<dbReference type="PANTHER" id="PTHR15427:SF33">
    <property type="entry name" value="COLLAGEN IV NC1 DOMAIN-CONTAINING PROTEIN"/>
    <property type="match status" value="1"/>
</dbReference>
<proteinExistence type="predicted"/>
<evidence type="ECO:0000256" key="2">
    <source>
        <dbReference type="ARBA" id="ARBA00022525"/>
    </source>
</evidence>
<dbReference type="AlphaFoldDB" id="A0A9D4MMK2"/>
<dbReference type="Pfam" id="PF00386">
    <property type="entry name" value="C1q"/>
    <property type="match status" value="1"/>
</dbReference>
<dbReference type="SMART" id="SM00110">
    <property type="entry name" value="C1Q"/>
    <property type="match status" value="1"/>
</dbReference>
<accession>A0A9D4MMK2</accession>
<dbReference type="InterPro" id="IPR008983">
    <property type="entry name" value="Tumour_necrosis_fac-like_dom"/>
</dbReference>
<comment type="subcellular location">
    <subcellularLocation>
        <location evidence="1">Secreted</location>
    </subcellularLocation>
</comment>
<keyword evidence="2" id="KW-0964">Secreted</keyword>
<dbReference type="Gene3D" id="2.60.120.40">
    <property type="match status" value="1"/>
</dbReference>
<dbReference type="EMBL" id="JAIWYP010000001">
    <property type="protein sequence ID" value="KAH3878409.1"/>
    <property type="molecule type" value="Genomic_DNA"/>
</dbReference>
<dbReference type="PROSITE" id="PS50871">
    <property type="entry name" value="C1Q"/>
    <property type="match status" value="1"/>
</dbReference>
<reference evidence="4" key="1">
    <citation type="journal article" date="2019" name="bioRxiv">
        <title>The Genome of the Zebra Mussel, Dreissena polymorpha: A Resource for Invasive Species Research.</title>
        <authorList>
            <person name="McCartney M.A."/>
            <person name="Auch B."/>
            <person name="Kono T."/>
            <person name="Mallez S."/>
            <person name="Zhang Y."/>
            <person name="Obille A."/>
            <person name="Becker A."/>
            <person name="Abrahante J.E."/>
            <person name="Garbe J."/>
            <person name="Badalamenti J.P."/>
            <person name="Herman A."/>
            <person name="Mangelson H."/>
            <person name="Liachko I."/>
            <person name="Sullivan S."/>
            <person name="Sone E.D."/>
            <person name="Koren S."/>
            <person name="Silverstein K.A.T."/>
            <person name="Beckman K.B."/>
            <person name="Gohl D.M."/>
        </authorList>
    </citation>
    <scope>NUCLEOTIDE SEQUENCE</scope>
    <source>
        <strain evidence="4">Duluth1</strain>
        <tissue evidence="4">Whole animal</tissue>
    </source>
</reference>
<keyword evidence="5" id="KW-1185">Reference proteome</keyword>
<evidence type="ECO:0000256" key="1">
    <source>
        <dbReference type="ARBA" id="ARBA00004613"/>
    </source>
</evidence>
<evidence type="ECO:0000259" key="3">
    <source>
        <dbReference type="PROSITE" id="PS50871"/>
    </source>
</evidence>
<dbReference type="PANTHER" id="PTHR15427">
    <property type="entry name" value="EMILIN ELASTIN MICROFIBRIL INTERFACE-LOCATED PROTEIN ELASTIN MICROFIBRIL INTERFACER"/>
    <property type="match status" value="1"/>
</dbReference>
<dbReference type="InterPro" id="IPR050392">
    <property type="entry name" value="Collagen/C1q_domain"/>
</dbReference>
<dbReference type="SUPFAM" id="SSF49842">
    <property type="entry name" value="TNF-like"/>
    <property type="match status" value="1"/>
</dbReference>
<sequence>MFNARVLSGDYTFVRNQDVVFKEVLISEGGGYNSNTGHFTVSIPGVYMFNVQICSLHEQNSWFELVHNGSPLQKSAHFGGKGWNTCVDMQAYAKIALGGKVWVRSTSNSRMYADTDRWNTFAGMLIRI</sequence>
<reference evidence="4" key="2">
    <citation type="submission" date="2020-11" db="EMBL/GenBank/DDBJ databases">
        <authorList>
            <person name="McCartney M.A."/>
            <person name="Auch B."/>
            <person name="Kono T."/>
            <person name="Mallez S."/>
            <person name="Becker A."/>
            <person name="Gohl D.M."/>
            <person name="Silverstein K.A.T."/>
            <person name="Koren S."/>
            <person name="Bechman K.B."/>
            <person name="Herman A."/>
            <person name="Abrahante J.E."/>
            <person name="Garbe J."/>
        </authorList>
    </citation>
    <scope>NUCLEOTIDE SEQUENCE</scope>
    <source>
        <strain evidence="4">Duluth1</strain>
        <tissue evidence="4">Whole animal</tissue>
    </source>
</reference>
<gene>
    <name evidence="4" type="ORF">DPMN_002302</name>
</gene>
<dbReference type="PRINTS" id="PR00007">
    <property type="entry name" value="COMPLEMNTC1Q"/>
</dbReference>
<protein>
    <recommendedName>
        <fullName evidence="3">C1q domain-containing protein</fullName>
    </recommendedName>
</protein>
<comment type="caution">
    <text evidence="4">The sequence shown here is derived from an EMBL/GenBank/DDBJ whole genome shotgun (WGS) entry which is preliminary data.</text>
</comment>
<dbReference type="InterPro" id="IPR001073">
    <property type="entry name" value="C1q_dom"/>
</dbReference>
<feature type="domain" description="C1q" evidence="3">
    <location>
        <begin position="1"/>
        <end position="128"/>
    </location>
</feature>
<name>A0A9D4MMK2_DREPO</name>
<dbReference type="GO" id="GO:0005581">
    <property type="term" value="C:collagen trimer"/>
    <property type="evidence" value="ECO:0007669"/>
    <property type="project" value="UniProtKB-KW"/>
</dbReference>
<evidence type="ECO:0000313" key="4">
    <source>
        <dbReference type="EMBL" id="KAH3878409.1"/>
    </source>
</evidence>
<dbReference type="Proteomes" id="UP000828390">
    <property type="component" value="Unassembled WGS sequence"/>
</dbReference>